<dbReference type="EMBL" id="CADEHS020000238">
    <property type="protein sequence ID" value="CAG9951141.1"/>
    <property type="molecule type" value="Genomic_DNA"/>
</dbReference>
<sequence length="475" mass="53073">MATQDPLSVIIVGAGFGGLAAAIECVNRGMKVTIIEKYADSNSQGGESAVRFYGLEEYLIARQMIGSNTATDILDIFPNGGRVIKAWNKGKVGEEIHAFGCNKIYDMEIHKYDGKFISTVPWAINETERDLTYAGHRGKLHSIILDYARTLVPDLRIGVGVIAYLENDKKAGVTLSTGETLWADCVIAADGPRSIAREQVLGLFNEDETNTDSKWAVFRTFFKTDEASRAILKERGLFKEDRDTLRFWMCDNLTLLAFVWNDGLDVAWALVHPDDRDSKEGWGNSNIADPDHLRKWMSYFTGTDAQTLLDITPERKSIDFKLVYRPPIDKWTSTGGRTILIGDAAHANLPTAGQGASQAVEDAITVAYCLQNCERDVRLALEATQRIRFHRSNAVHKSGQANRDAFFKTPWEDIEADPDKFTRKRWPKLKIWDPLEFAEKQFPKVAKDIKDNVSGSPEELAIPVPDGGYWYGPGS</sequence>
<evidence type="ECO:0000313" key="1">
    <source>
        <dbReference type="EMBL" id="CAG9951141.1"/>
    </source>
</evidence>
<evidence type="ECO:0000313" key="2">
    <source>
        <dbReference type="Proteomes" id="UP000836387"/>
    </source>
</evidence>
<organism evidence="1 2">
    <name type="scientific">Clonostachys rosea f. rosea IK726</name>
    <dbReference type="NCBI Taxonomy" id="1349383"/>
    <lineage>
        <taxon>Eukaryota</taxon>
        <taxon>Fungi</taxon>
        <taxon>Dikarya</taxon>
        <taxon>Ascomycota</taxon>
        <taxon>Pezizomycotina</taxon>
        <taxon>Sordariomycetes</taxon>
        <taxon>Hypocreomycetidae</taxon>
        <taxon>Hypocreales</taxon>
        <taxon>Bionectriaceae</taxon>
        <taxon>Clonostachys</taxon>
    </lineage>
</organism>
<keyword evidence="2" id="KW-1185">Reference proteome</keyword>
<name>A0ACA9UD35_BIOOC</name>
<comment type="caution">
    <text evidence="1">The sequence shown here is derived from an EMBL/GenBank/DDBJ whole genome shotgun (WGS) entry which is preliminary data.</text>
</comment>
<reference evidence="1" key="1">
    <citation type="submission" date="2020-04" db="EMBL/GenBank/DDBJ databases">
        <authorList>
            <person name="Broberg M."/>
        </authorList>
    </citation>
    <scope>NUCLEOTIDE SEQUENCE</scope>
</reference>
<protein>
    <submittedName>
        <fullName evidence="1">Uncharacterized protein</fullName>
    </submittedName>
</protein>
<proteinExistence type="predicted"/>
<dbReference type="Proteomes" id="UP000836387">
    <property type="component" value="Unassembled WGS sequence"/>
</dbReference>
<gene>
    <name evidence="1" type="ORF">CRV2_00020964</name>
</gene>
<reference evidence="1" key="2">
    <citation type="submission" date="2021-10" db="EMBL/GenBank/DDBJ databases">
        <authorList>
            <person name="Piombo E."/>
        </authorList>
    </citation>
    <scope>NUCLEOTIDE SEQUENCE</scope>
</reference>
<accession>A0ACA9UD35</accession>